<dbReference type="AlphaFoldDB" id="A0A1H5VIB1"/>
<organism evidence="6 7">
    <name type="scientific">Thermomonospora echinospora</name>
    <dbReference type="NCBI Taxonomy" id="1992"/>
    <lineage>
        <taxon>Bacteria</taxon>
        <taxon>Bacillati</taxon>
        <taxon>Actinomycetota</taxon>
        <taxon>Actinomycetes</taxon>
        <taxon>Streptosporangiales</taxon>
        <taxon>Thermomonosporaceae</taxon>
        <taxon>Thermomonospora</taxon>
    </lineage>
</organism>
<gene>
    <name evidence="6" type="ORF">SAMN04489712_102310</name>
</gene>
<evidence type="ECO:0000259" key="5">
    <source>
        <dbReference type="Pfam" id="PF02801"/>
    </source>
</evidence>
<feature type="domain" description="Beta-ketoacyl synthase C-terminal" evidence="5">
    <location>
        <begin position="272"/>
        <end position="353"/>
    </location>
</feature>
<dbReference type="InterPro" id="IPR016039">
    <property type="entry name" value="Thiolase-like"/>
</dbReference>
<keyword evidence="7" id="KW-1185">Reference proteome</keyword>
<dbReference type="EMBL" id="FNVO01000002">
    <property type="protein sequence ID" value="SEF86247.1"/>
    <property type="molecule type" value="Genomic_DNA"/>
</dbReference>
<dbReference type="SUPFAM" id="SSF53901">
    <property type="entry name" value="Thiolase-like"/>
    <property type="match status" value="2"/>
</dbReference>
<dbReference type="InterPro" id="IPR014030">
    <property type="entry name" value="Ketoacyl_synth_N"/>
</dbReference>
<dbReference type="InterPro" id="IPR014031">
    <property type="entry name" value="Ketoacyl_synth_C"/>
</dbReference>
<comment type="similarity">
    <text evidence="1 3">Belongs to the thiolase-like superfamily. Beta-ketoacyl-ACP synthases family.</text>
</comment>
<feature type="domain" description="Beta-ketoacyl synthase-like N-terminal" evidence="4">
    <location>
        <begin position="22"/>
        <end position="218"/>
    </location>
</feature>
<evidence type="ECO:0000256" key="2">
    <source>
        <dbReference type="ARBA" id="ARBA00022679"/>
    </source>
</evidence>
<evidence type="ECO:0000313" key="7">
    <source>
        <dbReference type="Proteomes" id="UP000236723"/>
    </source>
</evidence>
<dbReference type="GO" id="GO:0006633">
    <property type="term" value="P:fatty acid biosynthetic process"/>
    <property type="evidence" value="ECO:0007669"/>
    <property type="project" value="TreeGrafter"/>
</dbReference>
<accession>A0A1H5VIB1</accession>
<dbReference type="GO" id="GO:0004315">
    <property type="term" value="F:3-oxoacyl-[acyl-carrier-protein] synthase activity"/>
    <property type="evidence" value="ECO:0007669"/>
    <property type="project" value="TreeGrafter"/>
</dbReference>
<evidence type="ECO:0000256" key="1">
    <source>
        <dbReference type="ARBA" id="ARBA00008467"/>
    </source>
</evidence>
<dbReference type="Pfam" id="PF02801">
    <property type="entry name" value="Ketoacyl-synt_C"/>
    <property type="match status" value="1"/>
</dbReference>
<keyword evidence="2 3" id="KW-0808">Transferase</keyword>
<dbReference type="PANTHER" id="PTHR11712">
    <property type="entry name" value="POLYKETIDE SYNTHASE-RELATED"/>
    <property type="match status" value="1"/>
</dbReference>
<dbReference type="RefSeq" id="WP_103936578.1">
    <property type="nucleotide sequence ID" value="NZ_FNVO01000002.1"/>
</dbReference>
<dbReference type="InterPro" id="IPR000794">
    <property type="entry name" value="Beta-ketoacyl_synthase"/>
</dbReference>
<dbReference type="OrthoDB" id="7061549at2"/>
<dbReference type="PANTHER" id="PTHR11712:SF336">
    <property type="entry name" value="3-OXOACYL-[ACYL-CARRIER-PROTEIN] SYNTHASE, MITOCHONDRIAL"/>
    <property type="match status" value="1"/>
</dbReference>
<sequence length="397" mass="40862">MTATTTGALPVAAARPAPAAVPLAVLGWGVVSSSGIGADAFAEAIVAGRSGLADVGDMFPEPLPDERACAMPGFNVKDHLKGKGTRHLDRATKLALVGTDLALADARPAIEDDPGMVGIVLGTTAGSVKTTSDYSRDTFVQDKPYLVDPIMFPSATINGSAGRCAIWHKLGGVNATIAGGQLSGLQVLRYGRMVLGRGHADALLAGAVEEFSPQMAWAARHLYGDGPERVPVGEAAVVFAVRDARRTREAGIRPDAEVLGMAFGTYAPPGEAPDPGLGLAECIGRALRQAEVEPGELWAVSTGERGVARLDQVERRGVQTALGGRAVRSLRVKSLVGECHSASGGLQLAALLAHHRHDPALDGRASLVTSVSADGAVGAAVVRGWSRPHSPQNGAEA</sequence>
<evidence type="ECO:0000256" key="3">
    <source>
        <dbReference type="RuleBase" id="RU003694"/>
    </source>
</evidence>
<proteinExistence type="inferred from homology"/>
<reference evidence="7" key="1">
    <citation type="submission" date="2016-10" db="EMBL/GenBank/DDBJ databases">
        <authorList>
            <person name="Varghese N."/>
            <person name="Submissions S."/>
        </authorList>
    </citation>
    <scope>NUCLEOTIDE SEQUENCE [LARGE SCALE GENOMIC DNA]</scope>
    <source>
        <strain evidence="7">DSM 43163</strain>
    </source>
</reference>
<name>A0A1H5VIB1_9ACTN</name>
<evidence type="ECO:0000259" key="4">
    <source>
        <dbReference type="Pfam" id="PF00109"/>
    </source>
</evidence>
<protein>
    <submittedName>
        <fullName evidence="6">3-oxoacyl-[acyl-carrier-protein] synthase II</fullName>
    </submittedName>
</protein>
<dbReference type="Gene3D" id="3.40.47.10">
    <property type="match status" value="2"/>
</dbReference>
<evidence type="ECO:0000313" key="6">
    <source>
        <dbReference type="EMBL" id="SEF86247.1"/>
    </source>
</evidence>
<dbReference type="Proteomes" id="UP000236723">
    <property type="component" value="Unassembled WGS sequence"/>
</dbReference>
<dbReference type="Pfam" id="PF00109">
    <property type="entry name" value="ketoacyl-synt"/>
    <property type="match status" value="1"/>
</dbReference>